<keyword evidence="2" id="KW-1185">Reference proteome</keyword>
<organism evidence="1 2">
    <name type="scientific">Knufia fluminis</name>
    <dbReference type="NCBI Taxonomy" id="191047"/>
    <lineage>
        <taxon>Eukaryota</taxon>
        <taxon>Fungi</taxon>
        <taxon>Dikarya</taxon>
        <taxon>Ascomycota</taxon>
        <taxon>Pezizomycotina</taxon>
        <taxon>Eurotiomycetes</taxon>
        <taxon>Chaetothyriomycetidae</taxon>
        <taxon>Chaetothyriales</taxon>
        <taxon>Trichomeriaceae</taxon>
        <taxon>Knufia</taxon>
    </lineage>
</organism>
<proteinExistence type="predicted"/>
<gene>
    <name evidence="1" type="ORF">OHC33_008668</name>
</gene>
<evidence type="ECO:0000313" key="1">
    <source>
        <dbReference type="EMBL" id="KAK5950200.1"/>
    </source>
</evidence>
<comment type="caution">
    <text evidence="1">The sequence shown here is derived from an EMBL/GenBank/DDBJ whole genome shotgun (WGS) entry which is preliminary data.</text>
</comment>
<evidence type="ECO:0000313" key="2">
    <source>
        <dbReference type="Proteomes" id="UP001316803"/>
    </source>
</evidence>
<name>A0AAN8EBM1_9EURO</name>
<reference evidence="1 2" key="1">
    <citation type="submission" date="2022-12" db="EMBL/GenBank/DDBJ databases">
        <title>Genomic features and morphological characterization of a novel Knufia sp. strain isolated from spacecraft assembly facility.</title>
        <authorList>
            <person name="Teixeira M."/>
            <person name="Chander A.M."/>
            <person name="Stajich J.E."/>
            <person name="Venkateswaran K."/>
        </authorList>
    </citation>
    <scope>NUCLEOTIDE SEQUENCE [LARGE SCALE GENOMIC DNA]</scope>
    <source>
        <strain evidence="1 2">FJI-L2-BK-P2</strain>
    </source>
</reference>
<dbReference type="EMBL" id="JAKLMC020000028">
    <property type="protein sequence ID" value="KAK5950200.1"/>
    <property type="molecule type" value="Genomic_DNA"/>
</dbReference>
<sequence length="213" mass="24083">MNTRPTHEEQDAQNSHMTFAKYLETSSDPFFTTPPNNIETSLTYTISSSTGSLKMTLPHANIAHHNLTNAYFGGAGHRTPEDIAHWNEHGVYPARDVNGVTICVQFTIKTPPPHSKLLYDDMVVSLPAEKVRTLAGLKARTAMVWKEKYDDHGVEDPGRVSNDMVRVAAMEDHGSVKLQMFHDLPDQEAYQAWYERSVVHGRGQWVHVRLFLK</sequence>
<dbReference type="AlphaFoldDB" id="A0AAN8EBM1"/>
<protein>
    <submittedName>
        <fullName evidence="1">Uncharacterized protein</fullName>
    </submittedName>
</protein>
<accession>A0AAN8EBM1</accession>
<dbReference type="Proteomes" id="UP001316803">
    <property type="component" value="Unassembled WGS sequence"/>
</dbReference>